<sequence>MFQTTTTTTTTSSHFASQVVLITGCSSGIGLATTHAFLRSSARVFGVDVAPAPPSLTSHAAFGFRQVDLAAADGPRVALAACAARYGHRVDVLCNVAGVMDASESVDALADDVWDRVLAVNLSAPVRLMREVLPLMRGRRAGAVVNVVSKAGLSGAVAGVAYTASKHGLVGATKQTAWRFADEGIRCNAVAPGVVATNISDSMNKERFDAATYARMKPVHELHVPSDGSSQILMPDDITSTILFLASDLSSKITGAVIPIDNGWSCL</sequence>
<evidence type="ECO:0000256" key="4">
    <source>
        <dbReference type="RuleBase" id="RU000363"/>
    </source>
</evidence>
<dbReference type="GO" id="GO:0016491">
    <property type="term" value="F:oxidoreductase activity"/>
    <property type="evidence" value="ECO:0007669"/>
    <property type="project" value="UniProtKB-KW"/>
</dbReference>
<evidence type="ECO:0000313" key="6">
    <source>
        <dbReference type="Proteomes" id="UP000799766"/>
    </source>
</evidence>
<evidence type="ECO:0000313" key="5">
    <source>
        <dbReference type="EMBL" id="KAF2455519.1"/>
    </source>
</evidence>
<dbReference type="PANTHER" id="PTHR24321">
    <property type="entry name" value="DEHYDROGENASES, SHORT CHAIN"/>
    <property type="match status" value="1"/>
</dbReference>
<dbReference type="InterPro" id="IPR002347">
    <property type="entry name" value="SDR_fam"/>
</dbReference>
<accession>A0A6A6NUU9</accession>
<keyword evidence="2" id="KW-0521">NADP</keyword>
<evidence type="ECO:0000256" key="1">
    <source>
        <dbReference type="ARBA" id="ARBA00006484"/>
    </source>
</evidence>
<evidence type="ECO:0000256" key="2">
    <source>
        <dbReference type="ARBA" id="ARBA00022857"/>
    </source>
</evidence>
<proteinExistence type="inferred from homology"/>
<dbReference type="SUPFAM" id="SSF51735">
    <property type="entry name" value="NAD(P)-binding Rossmann-fold domains"/>
    <property type="match status" value="1"/>
</dbReference>
<protein>
    <submittedName>
        <fullName evidence="5">Short-chain dehydrogenase/reductase SDR</fullName>
    </submittedName>
</protein>
<dbReference type="Pfam" id="PF00106">
    <property type="entry name" value="adh_short"/>
    <property type="match status" value="1"/>
</dbReference>
<keyword evidence="6" id="KW-1185">Reference proteome</keyword>
<dbReference type="Gene3D" id="3.40.50.720">
    <property type="entry name" value="NAD(P)-binding Rossmann-like Domain"/>
    <property type="match status" value="1"/>
</dbReference>
<dbReference type="AlphaFoldDB" id="A0A6A6NUU9"/>
<dbReference type="FunFam" id="3.40.50.720:FF:000084">
    <property type="entry name" value="Short-chain dehydrogenase reductase"/>
    <property type="match status" value="1"/>
</dbReference>
<dbReference type="InterPro" id="IPR036291">
    <property type="entry name" value="NAD(P)-bd_dom_sf"/>
</dbReference>
<dbReference type="PANTHER" id="PTHR24321:SF8">
    <property type="entry name" value="ESTRADIOL 17-BETA-DEHYDROGENASE 8-RELATED"/>
    <property type="match status" value="1"/>
</dbReference>
<organism evidence="5 6">
    <name type="scientific">Lineolata rhizophorae</name>
    <dbReference type="NCBI Taxonomy" id="578093"/>
    <lineage>
        <taxon>Eukaryota</taxon>
        <taxon>Fungi</taxon>
        <taxon>Dikarya</taxon>
        <taxon>Ascomycota</taxon>
        <taxon>Pezizomycotina</taxon>
        <taxon>Dothideomycetes</taxon>
        <taxon>Dothideomycetes incertae sedis</taxon>
        <taxon>Lineolatales</taxon>
        <taxon>Lineolataceae</taxon>
        <taxon>Lineolata</taxon>
    </lineage>
</organism>
<dbReference type="EMBL" id="MU001686">
    <property type="protein sequence ID" value="KAF2455519.1"/>
    <property type="molecule type" value="Genomic_DNA"/>
</dbReference>
<dbReference type="PRINTS" id="PR00080">
    <property type="entry name" value="SDRFAMILY"/>
</dbReference>
<dbReference type="Proteomes" id="UP000799766">
    <property type="component" value="Unassembled WGS sequence"/>
</dbReference>
<name>A0A6A6NUU9_9PEZI</name>
<evidence type="ECO:0000256" key="3">
    <source>
        <dbReference type="ARBA" id="ARBA00023002"/>
    </source>
</evidence>
<gene>
    <name evidence="5" type="ORF">BDY21DRAFT_380594</name>
</gene>
<dbReference type="OrthoDB" id="1669814at2759"/>
<reference evidence="5" key="1">
    <citation type="journal article" date="2020" name="Stud. Mycol.">
        <title>101 Dothideomycetes genomes: a test case for predicting lifestyles and emergence of pathogens.</title>
        <authorList>
            <person name="Haridas S."/>
            <person name="Albert R."/>
            <person name="Binder M."/>
            <person name="Bloem J."/>
            <person name="Labutti K."/>
            <person name="Salamov A."/>
            <person name="Andreopoulos B."/>
            <person name="Baker S."/>
            <person name="Barry K."/>
            <person name="Bills G."/>
            <person name="Bluhm B."/>
            <person name="Cannon C."/>
            <person name="Castanera R."/>
            <person name="Culley D."/>
            <person name="Daum C."/>
            <person name="Ezra D."/>
            <person name="Gonzalez J."/>
            <person name="Henrissat B."/>
            <person name="Kuo A."/>
            <person name="Liang C."/>
            <person name="Lipzen A."/>
            <person name="Lutzoni F."/>
            <person name="Magnuson J."/>
            <person name="Mondo S."/>
            <person name="Nolan M."/>
            <person name="Ohm R."/>
            <person name="Pangilinan J."/>
            <person name="Park H.-J."/>
            <person name="Ramirez L."/>
            <person name="Alfaro M."/>
            <person name="Sun H."/>
            <person name="Tritt A."/>
            <person name="Yoshinaga Y."/>
            <person name="Zwiers L.-H."/>
            <person name="Turgeon B."/>
            <person name="Goodwin S."/>
            <person name="Spatafora J."/>
            <person name="Crous P."/>
            <person name="Grigoriev I."/>
        </authorList>
    </citation>
    <scope>NUCLEOTIDE SEQUENCE</scope>
    <source>
        <strain evidence="5">ATCC 16933</strain>
    </source>
</reference>
<comment type="similarity">
    <text evidence="1 4">Belongs to the short-chain dehydrogenases/reductases (SDR) family.</text>
</comment>
<dbReference type="CDD" id="cd05233">
    <property type="entry name" value="SDR_c"/>
    <property type="match status" value="1"/>
</dbReference>
<keyword evidence="3" id="KW-0560">Oxidoreductase</keyword>
<dbReference type="PRINTS" id="PR00081">
    <property type="entry name" value="GDHRDH"/>
</dbReference>